<proteinExistence type="inferred from homology"/>
<dbReference type="InterPro" id="IPR036388">
    <property type="entry name" value="WH-like_DNA-bd_sf"/>
</dbReference>
<feature type="domain" description="RNA polymerase sigma factor 70 region 4 type 2" evidence="7">
    <location>
        <begin position="127"/>
        <end position="173"/>
    </location>
</feature>
<evidence type="ECO:0000313" key="9">
    <source>
        <dbReference type="Proteomes" id="UP000035656"/>
    </source>
</evidence>
<dbReference type="PANTHER" id="PTHR43133:SF8">
    <property type="entry name" value="RNA POLYMERASE SIGMA FACTOR HI_1459-RELATED"/>
    <property type="match status" value="1"/>
</dbReference>
<dbReference type="NCBIfam" id="TIGR02937">
    <property type="entry name" value="sigma70-ECF"/>
    <property type="match status" value="1"/>
</dbReference>
<evidence type="ECO:0000256" key="3">
    <source>
        <dbReference type="ARBA" id="ARBA00023082"/>
    </source>
</evidence>
<dbReference type="GO" id="GO:0016987">
    <property type="term" value="F:sigma factor activity"/>
    <property type="evidence" value="ECO:0007669"/>
    <property type="project" value="UniProtKB-KW"/>
</dbReference>
<evidence type="ECO:0000256" key="4">
    <source>
        <dbReference type="ARBA" id="ARBA00023125"/>
    </source>
</evidence>
<evidence type="ECO:0000313" key="8">
    <source>
        <dbReference type="EMBL" id="AKM78276.1"/>
    </source>
</evidence>
<dbReference type="Gene3D" id="1.10.10.10">
    <property type="entry name" value="Winged helix-like DNA-binding domain superfamily/Winged helix DNA-binding domain"/>
    <property type="match status" value="1"/>
</dbReference>
<dbReference type="InterPro" id="IPR013249">
    <property type="entry name" value="RNA_pol_sigma70_r4_t2"/>
</dbReference>
<keyword evidence="4" id="KW-0238">DNA-binding</keyword>
<keyword evidence="3" id="KW-0731">Sigma factor</keyword>
<dbReference type="InterPro" id="IPR013324">
    <property type="entry name" value="RNA_pol_sigma_r3/r4-like"/>
</dbReference>
<evidence type="ECO:0000256" key="5">
    <source>
        <dbReference type="ARBA" id="ARBA00023163"/>
    </source>
</evidence>
<dbReference type="STRING" id="1619007.UX70_C0001G0560"/>
<dbReference type="SUPFAM" id="SSF88659">
    <property type="entry name" value="Sigma3 and sigma4 domains of RNA polymerase sigma factors"/>
    <property type="match status" value="1"/>
</dbReference>
<dbReference type="Gene3D" id="1.10.1740.10">
    <property type="match status" value="1"/>
</dbReference>
<reference evidence="8 9" key="1">
    <citation type="journal article" date="2015" name="Nature">
        <title>rRNA introns, odd ribosomes, and small enigmatic genomes across a large radiation of phyla.</title>
        <authorList>
            <person name="Brown C.T."/>
            <person name="Hug L.A."/>
            <person name="Thomas B.C."/>
            <person name="Sharon I."/>
            <person name="Castelle C.J."/>
            <person name="Singh A."/>
            <person name="Wilkins M.J."/>
            <person name="Williams K.H."/>
            <person name="Banfield J.F."/>
        </authorList>
    </citation>
    <scope>NUCLEOTIDE SEQUENCE [LARGE SCALE GENOMIC DNA]</scope>
</reference>
<dbReference type="Pfam" id="PF08281">
    <property type="entry name" value="Sigma70_r4_2"/>
    <property type="match status" value="1"/>
</dbReference>
<organism evidence="8 9">
    <name type="scientific">Candidatus Wolfebacteria bacterium GW2011_GWB1_47_1</name>
    <dbReference type="NCBI Taxonomy" id="1619007"/>
    <lineage>
        <taxon>Bacteria</taxon>
        <taxon>Candidatus Wolfeibacteriota</taxon>
    </lineage>
</organism>
<dbReference type="InterPro" id="IPR039425">
    <property type="entry name" value="RNA_pol_sigma-70-like"/>
</dbReference>
<dbReference type="GO" id="GO:0003677">
    <property type="term" value="F:DNA binding"/>
    <property type="evidence" value="ECO:0007669"/>
    <property type="project" value="UniProtKB-KW"/>
</dbReference>
<dbReference type="AlphaFoldDB" id="A0A0G4ARE7"/>
<evidence type="ECO:0000256" key="1">
    <source>
        <dbReference type="ARBA" id="ARBA00010641"/>
    </source>
</evidence>
<dbReference type="Proteomes" id="UP000035656">
    <property type="component" value="Chromosome"/>
</dbReference>
<feature type="domain" description="RNA polymerase sigma-70 region 2" evidence="6">
    <location>
        <begin position="33"/>
        <end position="98"/>
    </location>
</feature>
<keyword evidence="2" id="KW-0805">Transcription regulation</keyword>
<protein>
    <submittedName>
        <fullName evidence="8">ECF subfamily RNA polymerase sigma-24 subunit, RNA polymerase sigma-70 factor, ECF subfamily</fullName>
    </submittedName>
</protein>
<comment type="similarity">
    <text evidence="1">Belongs to the sigma-70 factor family. ECF subfamily.</text>
</comment>
<dbReference type="InterPro" id="IPR013325">
    <property type="entry name" value="RNA_pol_sigma_r2"/>
</dbReference>
<sequence length="185" mass="21303">MKNDTMNQASEQFKTMAARLKRGDIGAGEEAFTYFSPLLYRFFLARLTHRTIAEDLTQDVFFKIIAKIDTFDEEKGNFPGWIWQIARNTLIDHYRDKKEIAFADAGEGIEEIASAVDDVDQRMRVQNIMLAVHQLSEEEQELFSLRYVSDVSYKDMSGMLGRSESALRVAVHRLNIKVKDIIIES</sequence>
<gene>
    <name evidence="8" type="ORF">UX70_C0001G0560</name>
</gene>
<dbReference type="SUPFAM" id="SSF88946">
    <property type="entry name" value="Sigma2 domain of RNA polymerase sigma factors"/>
    <property type="match status" value="1"/>
</dbReference>
<evidence type="ECO:0000256" key="2">
    <source>
        <dbReference type="ARBA" id="ARBA00023015"/>
    </source>
</evidence>
<dbReference type="InterPro" id="IPR007627">
    <property type="entry name" value="RNA_pol_sigma70_r2"/>
</dbReference>
<evidence type="ECO:0000259" key="6">
    <source>
        <dbReference type="Pfam" id="PF04542"/>
    </source>
</evidence>
<accession>A0A0G4ARE7</accession>
<dbReference type="GO" id="GO:0006352">
    <property type="term" value="P:DNA-templated transcription initiation"/>
    <property type="evidence" value="ECO:0007669"/>
    <property type="project" value="InterPro"/>
</dbReference>
<keyword evidence="5" id="KW-0804">Transcription</keyword>
<dbReference type="KEGG" id="pwo:UX70_C0001G0560"/>
<dbReference type="PANTHER" id="PTHR43133">
    <property type="entry name" value="RNA POLYMERASE ECF-TYPE SIGMA FACTO"/>
    <property type="match status" value="1"/>
</dbReference>
<evidence type="ECO:0000259" key="7">
    <source>
        <dbReference type="Pfam" id="PF08281"/>
    </source>
</evidence>
<dbReference type="InterPro" id="IPR014284">
    <property type="entry name" value="RNA_pol_sigma-70_dom"/>
</dbReference>
<dbReference type="EMBL" id="CP011209">
    <property type="protein sequence ID" value="AKM78276.1"/>
    <property type="molecule type" value="Genomic_DNA"/>
</dbReference>
<name>A0A0G4ARE7_9BACT</name>
<dbReference type="Pfam" id="PF04542">
    <property type="entry name" value="Sigma70_r2"/>
    <property type="match status" value="1"/>
</dbReference>